<name>A0AAV2G9D4_9ROSI</name>
<proteinExistence type="predicted"/>
<dbReference type="Proteomes" id="UP001497516">
    <property type="component" value="Chromosome 8"/>
</dbReference>
<reference evidence="1 2" key="1">
    <citation type="submission" date="2024-04" db="EMBL/GenBank/DDBJ databases">
        <authorList>
            <person name="Fracassetti M."/>
        </authorList>
    </citation>
    <scope>NUCLEOTIDE SEQUENCE [LARGE SCALE GENOMIC DNA]</scope>
</reference>
<keyword evidence="2" id="KW-1185">Reference proteome</keyword>
<gene>
    <name evidence="1" type="ORF">LTRI10_LOCUS46176</name>
</gene>
<sequence>MDPYDFTKVWGYSSIPEDGYPEASGRNQDGGSQGFRFFYRPPFQDEEPYQWGYGKASPIQEDFHPQPEPINGLEFLGGVVFPGFRWSILKCGTFLLHSTIFDEPIGDHDGVVHPRYRSMLRCGILNHHPY</sequence>
<evidence type="ECO:0000313" key="1">
    <source>
        <dbReference type="EMBL" id="CAL1406453.1"/>
    </source>
</evidence>
<evidence type="ECO:0000313" key="2">
    <source>
        <dbReference type="Proteomes" id="UP001497516"/>
    </source>
</evidence>
<dbReference type="AlphaFoldDB" id="A0AAV2G9D4"/>
<protein>
    <submittedName>
        <fullName evidence="1">Uncharacterized protein</fullName>
    </submittedName>
</protein>
<accession>A0AAV2G9D4</accession>
<dbReference type="EMBL" id="OZ034821">
    <property type="protein sequence ID" value="CAL1406453.1"/>
    <property type="molecule type" value="Genomic_DNA"/>
</dbReference>
<organism evidence="1 2">
    <name type="scientific">Linum trigynum</name>
    <dbReference type="NCBI Taxonomy" id="586398"/>
    <lineage>
        <taxon>Eukaryota</taxon>
        <taxon>Viridiplantae</taxon>
        <taxon>Streptophyta</taxon>
        <taxon>Embryophyta</taxon>
        <taxon>Tracheophyta</taxon>
        <taxon>Spermatophyta</taxon>
        <taxon>Magnoliopsida</taxon>
        <taxon>eudicotyledons</taxon>
        <taxon>Gunneridae</taxon>
        <taxon>Pentapetalae</taxon>
        <taxon>rosids</taxon>
        <taxon>fabids</taxon>
        <taxon>Malpighiales</taxon>
        <taxon>Linaceae</taxon>
        <taxon>Linum</taxon>
    </lineage>
</organism>